<proteinExistence type="predicted"/>
<comment type="caution">
    <text evidence="1">The sequence shown here is derived from an EMBL/GenBank/DDBJ whole genome shotgun (WGS) entry which is preliminary data.</text>
</comment>
<dbReference type="Proteomes" id="UP000676565">
    <property type="component" value="Unassembled WGS sequence"/>
</dbReference>
<dbReference type="EMBL" id="JAGKQQ010000001">
    <property type="protein sequence ID" value="MBP3956466.1"/>
    <property type="molecule type" value="Genomic_DNA"/>
</dbReference>
<evidence type="ECO:0000313" key="2">
    <source>
        <dbReference type="Proteomes" id="UP000676565"/>
    </source>
</evidence>
<reference evidence="1 2" key="1">
    <citation type="submission" date="2021-04" db="EMBL/GenBank/DDBJ databases">
        <authorList>
            <person name="Ivanova A."/>
        </authorList>
    </citation>
    <scope>NUCLEOTIDE SEQUENCE [LARGE SCALE GENOMIC DNA]</scope>
    <source>
        <strain evidence="1 2">G18</strain>
    </source>
</reference>
<name>A0ABS5BRX3_9BACT</name>
<evidence type="ECO:0000313" key="1">
    <source>
        <dbReference type="EMBL" id="MBP3956466.1"/>
    </source>
</evidence>
<sequence length="150" mass="16969">MSVLNDILDAVVADHKAAKLKIGTECLRVVKRKLPKKEEGVDDHFQVTISAAEQADQIVRIAFGNVFKVGYRVEMTLITPNDRDQLTNIDTIAAWREATRARYMKPNPIAVSAVKQVEIIDSLFLDRSTLADGYDFDQIALQIYTFERRS</sequence>
<gene>
    <name evidence="1" type="ORF">J8F10_14390</name>
</gene>
<dbReference type="RefSeq" id="WP_210654615.1">
    <property type="nucleotide sequence ID" value="NZ_JAGKQQ010000001.1"/>
</dbReference>
<accession>A0ABS5BRX3</accession>
<keyword evidence="2" id="KW-1185">Reference proteome</keyword>
<protein>
    <submittedName>
        <fullName evidence="1">Uncharacterized protein</fullName>
    </submittedName>
</protein>
<organism evidence="1 2">
    <name type="scientific">Gemmata palustris</name>
    <dbReference type="NCBI Taxonomy" id="2822762"/>
    <lineage>
        <taxon>Bacteria</taxon>
        <taxon>Pseudomonadati</taxon>
        <taxon>Planctomycetota</taxon>
        <taxon>Planctomycetia</taxon>
        <taxon>Gemmatales</taxon>
        <taxon>Gemmataceae</taxon>
        <taxon>Gemmata</taxon>
    </lineage>
</organism>